<accession>A0A0H5RZA4</accession>
<sequence length="42" mass="4612">MSRLRAARGAAQPANEKRGEKVAVFDEGLARVSRRLEEVDTA</sequence>
<protein>
    <submittedName>
        <fullName evidence="2">Uncharacterized protein</fullName>
    </submittedName>
</protein>
<keyword evidence="3" id="KW-1185">Reference proteome</keyword>
<dbReference type="EMBL" id="CWKH01000001">
    <property type="protein sequence ID" value="CRZ14034.1"/>
    <property type="molecule type" value="Genomic_DNA"/>
</dbReference>
<evidence type="ECO:0000313" key="2">
    <source>
        <dbReference type="EMBL" id="CRZ14034.1"/>
    </source>
</evidence>
<dbReference type="AlphaFoldDB" id="A0A0H5RZA4"/>
<gene>
    <name evidence="2" type="ORF">BN2156_00882</name>
</gene>
<reference evidence="3" key="1">
    <citation type="submission" date="2015-07" db="EMBL/GenBank/DDBJ databases">
        <authorList>
            <person name="Urmite Genomes"/>
        </authorList>
    </citation>
    <scope>NUCLEOTIDE SEQUENCE [LARGE SCALE GENOMIC DNA]</scope>
    <source>
        <strain evidence="3">type strain: ATCC 49404</strain>
    </source>
</reference>
<evidence type="ECO:0000256" key="1">
    <source>
        <dbReference type="SAM" id="MobiDB-lite"/>
    </source>
</evidence>
<proteinExistence type="predicted"/>
<name>A0A0H5RZA4_9MYCO</name>
<evidence type="ECO:0000313" key="3">
    <source>
        <dbReference type="Proteomes" id="UP000199147"/>
    </source>
</evidence>
<dbReference type="Proteomes" id="UP000199147">
    <property type="component" value="Unassembled WGS sequence"/>
</dbReference>
<dbReference type="RefSeq" id="WP_264035168.1">
    <property type="nucleotide sequence ID" value="NZ_CWKH01000001.1"/>
</dbReference>
<dbReference type="STRING" id="146018.BN2156_00882"/>
<organism evidence="2 3">
    <name type="scientific">Mycolicibacterium neworleansense</name>
    <dbReference type="NCBI Taxonomy" id="146018"/>
    <lineage>
        <taxon>Bacteria</taxon>
        <taxon>Bacillati</taxon>
        <taxon>Actinomycetota</taxon>
        <taxon>Actinomycetes</taxon>
        <taxon>Mycobacteriales</taxon>
        <taxon>Mycobacteriaceae</taxon>
        <taxon>Mycolicibacterium</taxon>
    </lineage>
</organism>
<feature type="region of interest" description="Disordered" evidence="1">
    <location>
        <begin position="1"/>
        <end position="20"/>
    </location>
</feature>